<organism evidence="7 9">
    <name type="scientific">Heyndrickxia coagulans</name>
    <name type="common">Weizmannia coagulans</name>
    <dbReference type="NCBI Taxonomy" id="1398"/>
    <lineage>
        <taxon>Bacteria</taxon>
        <taxon>Bacillati</taxon>
        <taxon>Bacillota</taxon>
        <taxon>Bacilli</taxon>
        <taxon>Bacillales</taxon>
        <taxon>Bacillaceae</taxon>
        <taxon>Heyndrickxia</taxon>
    </lineage>
</organism>
<comment type="similarity">
    <text evidence="2">Belongs to the CDP-glycerol glycerophosphotransferase family.</text>
</comment>
<dbReference type="InterPro" id="IPR043149">
    <property type="entry name" value="TagF_N"/>
</dbReference>
<dbReference type="Pfam" id="PF04464">
    <property type="entry name" value="Glyphos_transf"/>
    <property type="match status" value="1"/>
</dbReference>
<name>A0A133KU57_HEYCO</name>
<dbReference type="InterPro" id="IPR043148">
    <property type="entry name" value="TagF_C"/>
</dbReference>
<dbReference type="EMBL" id="JASUZX010000001">
    <property type="protein sequence ID" value="MDL5040109.1"/>
    <property type="molecule type" value="Genomic_DNA"/>
</dbReference>
<evidence type="ECO:0000256" key="6">
    <source>
        <dbReference type="ARBA" id="ARBA00023136"/>
    </source>
</evidence>
<evidence type="ECO:0000256" key="4">
    <source>
        <dbReference type="ARBA" id="ARBA00022679"/>
    </source>
</evidence>
<dbReference type="Gene3D" id="3.40.50.11820">
    <property type="match status" value="1"/>
</dbReference>
<evidence type="ECO:0000313" key="8">
    <source>
        <dbReference type="EMBL" id="MDL5040109.1"/>
    </source>
</evidence>
<dbReference type="InterPro" id="IPR007554">
    <property type="entry name" value="Glycerophosphate_synth"/>
</dbReference>
<dbReference type="EMBL" id="LRPN01000047">
    <property type="protein sequence ID" value="KWZ83027.1"/>
    <property type="molecule type" value="Genomic_DNA"/>
</dbReference>
<dbReference type="GO" id="GO:0005886">
    <property type="term" value="C:plasma membrane"/>
    <property type="evidence" value="ECO:0007669"/>
    <property type="project" value="UniProtKB-SubCell"/>
</dbReference>
<dbReference type="Gene3D" id="3.40.50.12580">
    <property type="match status" value="1"/>
</dbReference>
<reference evidence="7" key="2">
    <citation type="submission" date="2016-01" db="EMBL/GenBank/DDBJ databases">
        <authorList>
            <person name="Oliw E.H."/>
        </authorList>
    </citation>
    <scope>NUCLEOTIDE SEQUENCE [LARGE SCALE GENOMIC DNA]</scope>
    <source>
        <strain evidence="7">GED7749B</strain>
    </source>
</reference>
<dbReference type="InterPro" id="IPR051612">
    <property type="entry name" value="Teichoic_Acid_Biosynth"/>
</dbReference>
<sequence length="395" mass="46701">MKKILKSIAQQIYFLAMLVIGKLPAKKNVIMFESFQGKQYSDNPRAIYEYIKAHYPGYICYWSAHKNFLHNFQNKDVRYIKRLSPYWVYMMARARYWVTNSRMPLWIPKPKHTVYLQTWHGTPLKKLANDMEEVHIPGTTAEQYKKDFLKEAGKWDFLISPNAYSTAIFRSAFQFRQAILETGYPRNDILAAQNSRASIGALKSKLGLPIDRKVILYAPTWRDNQIHETGKYRFELKLDLNQLQHHLSHDYILILRMHYLVAEQLDLAPYQGFAYDFSNYEDIAQLYLISDMLITDYSSVFFDYAILKRPMLFFVYDIEEYRDHLRGFYFDFEKEAPGPLVTTTAQVIDEVKKMDAAGYKLPDSFDAFYQKFCYLECGESARRVVERVFAERKEL</sequence>
<dbReference type="PANTHER" id="PTHR37316">
    <property type="entry name" value="TEICHOIC ACID GLYCEROL-PHOSPHATE PRIMASE"/>
    <property type="match status" value="1"/>
</dbReference>
<keyword evidence="6" id="KW-0472">Membrane</keyword>
<dbReference type="GO" id="GO:0047355">
    <property type="term" value="F:CDP-glycerol glycerophosphotransferase activity"/>
    <property type="evidence" value="ECO:0007669"/>
    <property type="project" value="InterPro"/>
</dbReference>
<evidence type="ECO:0000256" key="5">
    <source>
        <dbReference type="ARBA" id="ARBA00022944"/>
    </source>
</evidence>
<dbReference type="GO" id="GO:0019350">
    <property type="term" value="P:teichoic acid biosynthetic process"/>
    <property type="evidence" value="ECO:0007669"/>
    <property type="project" value="UniProtKB-KW"/>
</dbReference>
<evidence type="ECO:0000256" key="2">
    <source>
        <dbReference type="ARBA" id="ARBA00010488"/>
    </source>
</evidence>
<comment type="subcellular location">
    <subcellularLocation>
        <location evidence="1">Cell membrane</location>
        <topology evidence="1">Peripheral membrane protein</topology>
    </subcellularLocation>
</comment>
<accession>A0A133KU57</accession>
<keyword evidence="3" id="KW-1003">Cell membrane</keyword>
<dbReference type="PANTHER" id="PTHR37316:SF3">
    <property type="entry name" value="TEICHOIC ACID GLYCEROL-PHOSPHATE TRANSFERASE"/>
    <property type="match status" value="1"/>
</dbReference>
<gene>
    <name evidence="7" type="ORF">HMPREF3213_01512</name>
    <name evidence="8" type="ORF">QN341_03285</name>
</gene>
<keyword evidence="4 7" id="KW-0808">Transferase</keyword>
<dbReference type="Proteomes" id="UP000070376">
    <property type="component" value="Unassembled WGS sequence"/>
</dbReference>
<proteinExistence type="inferred from homology"/>
<dbReference type="PATRIC" id="fig|1398.22.peg.1522"/>
<evidence type="ECO:0000313" key="9">
    <source>
        <dbReference type="Proteomes" id="UP000070376"/>
    </source>
</evidence>
<protein>
    <submittedName>
        <fullName evidence="8">CDP-glycerol glycerophosphotransferase family protein</fullName>
    </submittedName>
    <submittedName>
        <fullName evidence="7">CDP-glycerol:poly(Glycerophosphate) glycerophosphotransferase</fullName>
    </submittedName>
</protein>
<comment type="caution">
    <text evidence="7">The sequence shown here is derived from an EMBL/GenBank/DDBJ whole genome shotgun (WGS) entry which is preliminary data.</text>
</comment>
<keyword evidence="5" id="KW-0777">Teichoic acid biosynthesis</keyword>
<evidence type="ECO:0000313" key="7">
    <source>
        <dbReference type="EMBL" id="KWZ83027.1"/>
    </source>
</evidence>
<reference evidence="8" key="3">
    <citation type="submission" date="2023-06" db="EMBL/GenBank/DDBJ databases">
        <title>Probiogenomic evaluation and L lactic producing Weizmannia coaggulans BKMTCR2-2 from tree bark.</title>
        <authorList>
            <person name="Mahittikon J."/>
            <person name="Tanasupawat S."/>
        </authorList>
    </citation>
    <scope>NUCLEOTIDE SEQUENCE</scope>
    <source>
        <strain evidence="8">BKMTCR2-2</strain>
    </source>
</reference>
<dbReference type="AlphaFoldDB" id="A0A133KU57"/>
<evidence type="ECO:0000256" key="3">
    <source>
        <dbReference type="ARBA" id="ARBA00022475"/>
    </source>
</evidence>
<dbReference type="Proteomes" id="UP001223084">
    <property type="component" value="Unassembled WGS sequence"/>
</dbReference>
<dbReference type="SUPFAM" id="SSF53756">
    <property type="entry name" value="UDP-Glycosyltransferase/glycogen phosphorylase"/>
    <property type="match status" value="1"/>
</dbReference>
<evidence type="ECO:0000256" key="1">
    <source>
        <dbReference type="ARBA" id="ARBA00004202"/>
    </source>
</evidence>
<reference evidence="9" key="1">
    <citation type="submission" date="2016-01" db="EMBL/GenBank/DDBJ databases">
        <authorList>
            <person name="Mitreva M."/>
            <person name="Pepin K.H."/>
            <person name="Mihindukulasuriya K.A."/>
            <person name="Fulton R."/>
            <person name="Fronick C."/>
            <person name="O'Laughlin M."/>
            <person name="Miner T."/>
            <person name="Herter B."/>
            <person name="Rosa B.A."/>
            <person name="Cordes M."/>
            <person name="Tomlinson C."/>
            <person name="Wollam A."/>
            <person name="Palsikar V.B."/>
            <person name="Mardis E.R."/>
            <person name="Wilson R.K."/>
        </authorList>
    </citation>
    <scope>NUCLEOTIDE SEQUENCE [LARGE SCALE GENOMIC DNA]</scope>
    <source>
        <strain evidence="9">GED7749B</strain>
    </source>
</reference>